<proteinExistence type="predicted"/>
<evidence type="ECO:0000313" key="2">
    <source>
        <dbReference type="Proteomes" id="UP001163835"/>
    </source>
</evidence>
<dbReference type="Proteomes" id="UP001163835">
    <property type="component" value="Unassembled WGS sequence"/>
</dbReference>
<dbReference type="EMBL" id="MU795103">
    <property type="protein sequence ID" value="KAJ3810410.1"/>
    <property type="molecule type" value="Genomic_DNA"/>
</dbReference>
<comment type="caution">
    <text evidence="1">The sequence shown here is derived from an EMBL/GenBank/DDBJ whole genome shotgun (WGS) entry which is preliminary data.</text>
</comment>
<sequence>MPQYIPLATQDPDTSHVSYDIFATNGGNSQTQRHQRGFIIFTILSIVTFVISSINLTFLSYTLSSHSLLLDEVQSPNVYIGLERVPSNALHCRRRVTFPRAFWTYSLDEPAALTKIHAPDDKSFLTFGASVESYVEIYVADYGLESCTISAQFLPEDGFTNSNMHSVDLYLLDGPRLKSTHRTFLGSLLTSPGVVTATPPFYCPSHTLLFFEWKCPHPDCIIGFPLEGVTAMTASAASLNKSGFQMNQYESPECISA</sequence>
<keyword evidence="2" id="KW-1185">Reference proteome</keyword>
<gene>
    <name evidence="1" type="ORF">F5876DRAFT_41871</name>
</gene>
<organism evidence="1 2">
    <name type="scientific">Lentinula aff. lateritia</name>
    <dbReference type="NCBI Taxonomy" id="2804960"/>
    <lineage>
        <taxon>Eukaryota</taxon>
        <taxon>Fungi</taxon>
        <taxon>Dikarya</taxon>
        <taxon>Basidiomycota</taxon>
        <taxon>Agaricomycotina</taxon>
        <taxon>Agaricomycetes</taxon>
        <taxon>Agaricomycetidae</taxon>
        <taxon>Agaricales</taxon>
        <taxon>Marasmiineae</taxon>
        <taxon>Omphalotaceae</taxon>
        <taxon>Lentinula</taxon>
    </lineage>
</organism>
<evidence type="ECO:0000313" key="1">
    <source>
        <dbReference type="EMBL" id="KAJ3810410.1"/>
    </source>
</evidence>
<accession>A0ACC1U062</accession>
<reference evidence="1" key="1">
    <citation type="submission" date="2022-09" db="EMBL/GenBank/DDBJ databases">
        <title>A Global Phylogenomic Analysis of the Shiitake Genus Lentinula.</title>
        <authorList>
            <consortium name="DOE Joint Genome Institute"/>
            <person name="Sierra-Patev S."/>
            <person name="Min B."/>
            <person name="Naranjo-Ortiz M."/>
            <person name="Looney B."/>
            <person name="Konkel Z."/>
            <person name="Slot J.C."/>
            <person name="Sakamoto Y."/>
            <person name="Steenwyk J.L."/>
            <person name="Rokas A."/>
            <person name="Carro J."/>
            <person name="Camarero S."/>
            <person name="Ferreira P."/>
            <person name="Molpeceres G."/>
            <person name="Ruiz-Duenas F.J."/>
            <person name="Serrano A."/>
            <person name="Henrissat B."/>
            <person name="Drula E."/>
            <person name="Hughes K.W."/>
            <person name="Mata J.L."/>
            <person name="Ishikawa N.K."/>
            <person name="Vargas-Isla R."/>
            <person name="Ushijima S."/>
            <person name="Smith C.A."/>
            <person name="Ahrendt S."/>
            <person name="Andreopoulos W."/>
            <person name="He G."/>
            <person name="Labutti K."/>
            <person name="Lipzen A."/>
            <person name="Ng V."/>
            <person name="Riley R."/>
            <person name="Sandor L."/>
            <person name="Barry K."/>
            <person name="Martinez A.T."/>
            <person name="Xiao Y."/>
            <person name="Gibbons J.G."/>
            <person name="Terashima K."/>
            <person name="Grigoriev I.V."/>
            <person name="Hibbett D.S."/>
        </authorList>
    </citation>
    <scope>NUCLEOTIDE SEQUENCE</scope>
    <source>
        <strain evidence="1">TMI1499</strain>
    </source>
</reference>
<protein>
    <submittedName>
        <fullName evidence="1">Uncharacterized protein</fullName>
    </submittedName>
</protein>
<name>A0ACC1U062_9AGAR</name>